<evidence type="ECO:0000313" key="2">
    <source>
        <dbReference type="EMBL" id="KAA8906734.1"/>
    </source>
</evidence>
<dbReference type="EMBL" id="VXIS01000086">
    <property type="protein sequence ID" value="KAA8906734.1"/>
    <property type="molecule type" value="Genomic_DNA"/>
</dbReference>
<evidence type="ECO:0000256" key="1">
    <source>
        <dbReference type="SAM" id="MobiDB-lite"/>
    </source>
</evidence>
<sequence>MALVLPEEWVCLTLYTSRRVRLVIDVSDSRFFNWELLARSQDTLQLRALPQSASASRQGRGKSCWQDEELLGGLPVGDRGFGEFPFWPDPGKPWAGLVVEARGVGGERAVGEFVAPRWNAPSGLLEAKTIAIRTDPEPTEWRKPPATLHRLLRDSAKPPQGALKKLSLAEYSALQRSKANAKSKVNPLQPPPAVNSEGNDDSKMQPSRQAYPPNKLAQPVTGSPLNN</sequence>
<accession>A0A5J5EY17</accession>
<reference evidence="2 3" key="1">
    <citation type="submission" date="2019-09" db="EMBL/GenBank/DDBJ databases">
        <title>Draft genome of the ectomycorrhizal ascomycete Sphaerosporella brunnea.</title>
        <authorList>
            <consortium name="DOE Joint Genome Institute"/>
            <person name="Benucci G.M."/>
            <person name="Marozzi G."/>
            <person name="Antonielli L."/>
            <person name="Sanchez S."/>
            <person name="Marco P."/>
            <person name="Wang X."/>
            <person name="Falini L.B."/>
            <person name="Barry K."/>
            <person name="Haridas S."/>
            <person name="Lipzen A."/>
            <person name="Labutti K."/>
            <person name="Grigoriev I.V."/>
            <person name="Murat C."/>
            <person name="Martin F."/>
            <person name="Albertini E."/>
            <person name="Donnini D."/>
            <person name="Bonito G."/>
        </authorList>
    </citation>
    <scope>NUCLEOTIDE SEQUENCE [LARGE SCALE GENOMIC DNA]</scope>
    <source>
        <strain evidence="2 3">Sb_GMNB300</strain>
    </source>
</reference>
<dbReference type="InParanoid" id="A0A5J5EY17"/>
<dbReference type="Proteomes" id="UP000326924">
    <property type="component" value="Unassembled WGS sequence"/>
</dbReference>
<name>A0A5J5EY17_9PEZI</name>
<gene>
    <name evidence="2" type="ORF">FN846DRAFT_1013406</name>
</gene>
<proteinExistence type="predicted"/>
<evidence type="ECO:0000313" key="3">
    <source>
        <dbReference type="Proteomes" id="UP000326924"/>
    </source>
</evidence>
<organism evidence="2 3">
    <name type="scientific">Sphaerosporella brunnea</name>
    <dbReference type="NCBI Taxonomy" id="1250544"/>
    <lineage>
        <taxon>Eukaryota</taxon>
        <taxon>Fungi</taxon>
        <taxon>Dikarya</taxon>
        <taxon>Ascomycota</taxon>
        <taxon>Pezizomycotina</taxon>
        <taxon>Pezizomycetes</taxon>
        <taxon>Pezizales</taxon>
        <taxon>Pyronemataceae</taxon>
        <taxon>Sphaerosporella</taxon>
    </lineage>
</organism>
<dbReference type="AlphaFoldDB" id="A0A5J5EY17"/>
<comment type="caution">
    <text evidence="2">The sequence shown here is derived from an EMBL/GenBank/DDBJ whole genome shotgun (WGS) entry which is preliminary data.</text>
</comment>
<protein>
    <submittedName>
        <fullName evidence="2">Uncharacterized protein</fullName>
    </submittedName>
</protein>
<feature type="region of interest" description="Disordered" evidence="1">
    <location>
        <begin position="176"/>
        <end position="227"/>
    </location>
</feature>
<keyword evidence="3" id="KW-1185">Reference proteome</keyword>